<dbReference type="PATRIC" id="fig|151081.8.peg.2398"/>
<dbReference type="OrthoDB" id="232498at2"/>
<dbReference type="Pfam" id="PF13371">
    <property type="entry name" value="TPR_9"/>
    <property type="match status" value="1"/>
</dbReference>
<evidence type="ECO:0000259" key="2">
    <source>
        <dbReference type="Pfam" id="PF13369"/>
    </source>
</evidence>
<evidence type="ECO:0000256" key="1">
    <source>
        <dbReference type="ARBA" id="ARBA00007100"/>
    </source>
</evidence>
<organism evidence="3 5">
    <name type="scientific">Pseudoalteromonas ruthenica</name>
    <dbReference type="NCBI Taxonomy" id="151081"/>
    <lineage>
        <taxon>Bacteria</taxon>
        <taxon>Pseudomonadati</taxon>
        <taxon>Pseudomonadota</taxon>
        <taxon>Gammaproteobacteria</taxon>
        <taxon>Alteromonadales</taxon>
        <taxon>Pseudoalteromonadaceae</taxon>
        <taxon>Pseudoalteromonas</taxon>
    </lineage>
</organism>
<comment type="similarity">
    <text evidence="1">Belongs to the UPF0162 family.</text>
</comment>
<dbReference type="Proteomes" id="UP000305874">
    <property type="component" value="Unassembled WGS sequence"/>
</dbReference>
<dbReference type="AlphaFoldDB" id="A0A0F4PM08"/>
<dbReference type="Pfam" id="PF13369">
    <property type="entry name" value="Transglut_core2"/>
    <property type="match status" value="1"/>
</dbReference>
<gene>
    <name evidence="4" type="ORF">CWC05_05365</name>
    <name evidence="3" type="ORF">TW72_14170</name>
</gene>
<dbReference type="EMBL" id="PNCG01000003">
    <property type="protein sequence ID" value="TMP88068.1"/>
    <property type="molecule type" value="Genomic_DNA"/>
</dbReference>
<dbReference type="Proteomes" id="UP000033664">
    <property type="component" value="Unassembled WGS sequence"/>
</dbReference>
<evidence type="ECO:0000313" key="6">
    <source>
        <dbReference type="Proteomes" id="UP000305874"/>
    </source>
</evidence>
<reference evidence="6" key="3">
    <citation type="submission" date="2019-06" db="EMBL/GenBank/DDBJ databases">
        <title>Co-occurence of chitin degradation, pigmentation and bioactivity in marine Pseudoalteromonas.</title>
        <authorList>
            <person name="Sonnenschein E.C."/>
            <person name="Bech P.K."/>
        </authorList>
    </citation>
    <scope>NUCLEOTIDE SEQUENCE [LARGE SCALE GENOMIC DNA]</scope>
    <source>
        <strain evidence="6">S2897</strain>
    </source>
</reference>
<feature type="domain" description="Protein SirB1 N-terminal" evidence="2">
    <location>
        <begin position="43"/>
        <end position="152"/>
    </location>
</feature>
<comment type="caution">
    <text evidence="3">The sequence shown here is derived from an EMBL/GenBank/DDBJ whole genome shotgun (WGS) entry which is preliminary data.</text>
</comment>
<evidence type="ECO:0000313" key="4">
    <source>
        <dbReference type="EMBL" id="TMP88068.1"/>
    </source>
</evidence>
<dbReference type="InterPro" id="IPR032698">
    <property type="entry name" value="SirB1_N"/>
</dbReference>
<name>A0A0F4PM08_9GAMM</name>
<dbReference type="GeneID" id="58229642"/>
<reference evidence="3 5" key="1">
    <citation type="journal article" date="2015" name="BMC Genomics">
        <title>Genome mining reveals unlocked bioactive potential of marine Gram-negative bacteria.</title>
        <authorList>
            <person name="Machado H."/>
            <person name="Sonnenschein E.C."/>
            <person name="Melchiorsen J."/>
            <person name="Gram L."/>
        </authorList>
    </citation>
    <scope>NUCLEOTIDE SEQUENCE [LARGE SCALE GENOMIC DNA]</scope>
    <source>
        <strain evidence="3 5">S3137</strain>
    </source>
</reference>
<proteinExistence type="inferred from homology"/>
<dbReference type="eggNOG" id="COG2912">
    <property type="taxonomic scope" value="Bacteria"/>
</dbReference>
<dbReference type="STRING" id="151081.TW72_14170"/>
<dbReference type="RefSeq" id="WP_022944693.1">
    <property type="nucleotide sequence ID" value="NZ_CP023396.1"/>
</dbReference>
<reference evidence="4" key="4">
    <citation type="submission" date="2019-09" db="EMBL/GenBank/DDBJ databases">
        <title>Co-occurence of chitin degradation, pigmentation and bioactivity in marine Pseudoalteromonas.</title>
        <authorList>
            <person name="Sonnenschein E.C."/>
            <person name="Bech P.K."/>
        </authorList>
    </citation>
    <scope>NUCLEOTIDE SEQUENCE</scope>
    <source>
        <strain evidence="4">S2897</strain>
    </source>
</reference>
<evidence type="ECO:0000313" key="3">
    <source>
        <dbReference type="EMBL" id="KJY97998.1"/>
    </source>
</evidence>
<sequence length="267" mass="30787">MSDVWLDDQFDLEHSYSVSAITQCIQAEARWHAQANVDDAFAQLKQLQQAASEVYARYSDKHQALDAIVDCFYSDWSFSGTQQEMPEYRLNSVYFTLLYRTGNSLSLAIVLQAILEHCRFNADIALIDQSVMVQVSFSAQEYYLIEPASGQQIWHLQPENAETDNETLPEMVFDEEAYKLYLAHQKWAFIGAERFGDALACVELLIELLGDDPYERRDRGYLLNQIDRPELAKADLRFFVDECPDDPAIELVRHQIDELDNNNNTLH</sequence>
<accession>A0A0F4PM08</accession>
<evidence type="ECO:0000313" key="5">
    <source>
        <dbReference type="Proteomes" id="UP000033664"/>
    </source>
</evidence>
<protein>
    <submittedName>
        <fullName evidence="3">Transcriptional regulator</fullName>
    </submittedName>
</protein>
<reference evidence="4 6" key="2">
    <citation type="submission" date="2017-12" db="EMBL/GenBank/DDBJ databases">
        <authorList>
            <person name="Paulsen S."/>
            <person name="Gram L.K."/>
        </authorList>
    </citation>
    <scope>NUCLEOTIDE SEQUENCE [LARGE SCALE GENOMIC DNA]</scope>
    <source>
        <strain evidence="4 6">S2897</strain>
    </source>
</reference>
<keyword evidence="5" id="KW-1185">Reference proteome</keyword>
<dbReference type="EMBL" id="JXXZ01000011">
    <property type="protein sequence ID" value="KJY97998.1"/>
    <property type="molecule type" value="Genomic_DNA"/>
</dbReference>